<protein>
    <submittedName>
        <fullName evidence="1">Uncharacterized protein</fullName>
    </submittedName>
</protein>
<dbReference type="HOGENOM" id="CLU_096366_0_0_11"/>
<dbReference type="GeneID" id="29472820"/>
<gene>
    <name evidence="1" type="ordered locus">pCSL0099</name>
</gene>
<evidence type="ECO:0000313" key="2">
    <source>
        <dbReference type="Proteomes" id="UP000001318"/>
    </source>
</evidence>
<keyword evidence="1" id="KW-0614">Plasmid</keyword>
<dbReference type="AlphaFoldDB" id="B0RJF2"/>
<keyword evidence="2" id="KW-1185">Reference proteome</keyword>
<accession>B0RJF2</accession>
<reference evidence="1 2" key="1">
    <citation type="journal article" date="2008" name="J. Bacteriol.">
        <title>Genome of the actinomycete plant pathogen Clavibacter michiganensis subsp. sepedonicus suggests recent niche adaptation.</title>
        <authorList>
            <person name="Bentley S.D."/>
            <person name="Corton C."/>
            <person name="Brown S.E."/>
            <person name="Barron A."/>
            <person name="Clark L."/>
            <person name="Doggett J."/>
            <person name="Harris B."/>
            <person name="Ormond D."/>
            <person name="Quail M.A."/>
            <person name="May G."/>
            <person name="Francis D."/>
            <person name="Knudson D."/>
            <person name="Parkhill J."/>
            <person name="Ishimaru C.A."/>
        </authorList>
    </citation>
    <scope>NUCLEOTIDE SEQUENCE [LARGE SCALE GENOMIC DNA]</scope>
    <source>
        <strain evidence="2">ATCC 33113 / DSM 20744 / JCM 9667 / LMG 2889 / ICMP 2535 / C-1</strain>
    </source>
</reference>
<dbReference type="Proteomes" id="UP000001318">
    <property type="component" value="Plasmid pCSL1"/>
</dbReference>
<organism evidence="1 2">
    <name type="scientific">Clavibacter sepedonicus</name>
    <name type="common">Clavibacter michiganensis subsp. sepedonicus</name>
    <dbReference type="NCBI Taxonomy" id="31964"/>
    <lineage>
        <taxon>Bacteria</taxon>
        <taxon>Bacillati</taxon>
        <taxon>Actinomycetota</taxon>
        <taxon>Actinomycetes</taxon>
        <taxon>Micrococcales</taxon>
        <taxon>Microbacteriaceae</taxon>
        <taxon>Clavibacter</taxon>
    </lineage>
</organism>
<dbReference type="RefSeq" id="WP_012300408.1">
    <property type="nucleotide sequence ID" value="NC_010408.1"/>
</dbReference>
<dbReference type="eggNOG" id="ENOG503320K">
    <property type="taxonomic scope" value="Bacteria"/>
</dbReference>
<dbReference type="EMBL" id="AM849036">
    <property type="protein sequence ID" value="CAQ03342.1"/>
    <property type="molecule type" value="Genomic_DNA"/>
</dbReference>
<dbReference type="KEGG" id="cms:pCSL0099"/>
<name>B0RJF2_CLASE</name>
<geneLocation type="plasmid" evidence="1 2">
    <name>pCSL1</name>
</geneLocation>
<proteinExistence type="predicted"/>
<evidence type="ECO:0000313" key="1">
    <source>
        <dbReference type="EMBL" id="CAQ03342.1"/>
    </source>
</evidence>
<dbReference type="OrthoDB" id="5063005at2"/>
<sequence length="252" mass="27701">MAEDTRSALELVQTLRGRGVTTAEIAAELQRSPRMVRKILNGETSGGVYRATLLELADTGRATTVPPRRRTRDNTLVPVRTKRGAATKSAPPVDTGGRYTSAKQGGRLRSTTYLAGGGRQHELNIPKSKDAKGRATADREILDRVRAAARGQARDTQKLIRTRLTYANGRVMEVNDYNASTMLQRINEANGNALAWLSAESAQRYTNLDVTSTPITGVTMTVYEKAKTPGYFREQARGRTRRTRTPTPPRSS</sequence>